<dbReference type="Proteomes" id="UP001210211">
    <property type="component" value="Unassembled WGS sequence"/>
</dbReference>
<protein>
    <recommendedName>
        <fullName evidence="1">DUF7806 domain-containing protein</fullName>
    </recommendedName>
</protein>
<evidence type="ECO:0000313" key="3">
    <source>
        <dbReference type="Proteomes" id="UP001210211"/>
    </source>
</evidence>
<dbReference type="Pfam" id="PF25091">
    <property type="entry name" value="DUF7806"/>
    <property type="match status" value="1"/>
</dbReference>
<organism evidence="2 3">
    <name type="scientific">Rhynchospora tenuis</name>
    <dbReference type="NCBI Taxonomy" id="198213"/>
    <lineage>
        <taxon>Eukaryota</taxon>
        <taxon>Viridiplantae</taxon>
        <taxon>Streptophyta</taxon>
        <taxon>Embryophyta</taxon>
        <taxon>Tracheophyta</taxon>
        <taxon>Spermatophyta</taxon>
        <taxon>Magnoliopsida</taxon>
        <taxon>Liliopsida</taxon>
        <taxon>Poales</taxon>
        <taxon>Cyperaceae</taxon>
        <taxon>Cyperoideae</taxon>
        <taxon>Rhynchosporeae</taxon>
        <taxon>Rhynchospora</taxon>
    </lineage>
</organism>
<reference evidence="2 3" key="1">
    <citation type="journal article" date="2022" name="Cell">
        <title>Repeat-based holocentromeres influence genome architecture and karyotype evolution.</title>
        <authorList>
            <person name="Hofstatter P.G."/>
            <person name="Thangavel G."/>
            <person name="Lux T."/>
            <person name="Neumann P."/>
            <person name="Vondrak T."/>
            <person name="Novak P."/>
            <person name="Zhang M."/>
            <person name="Costa L."/>
            <person name="Castellani M."/>
            <person name="Scott A."/>
            <person name="Toegelov H."/>
            <person name="Fuchs J."/>
            <person name="Mata-Sucre Y."/>
            <person name="Dias Y."/>
            <person name="Vanzela A.L.L."/>
            <person name="Huettel B."/>
            <person name="Almeida C.C.S."/>
            <person name="Simkova H."/>
            <person name="Souza G."/>
            <person name="Pedrosa-Harand A."/>
            <person name="Macas J."/>
            <person name="Mayer K.F.X."/>
            <person name="Houben A."/>
            <person name="Marques A."/>
        </authorList>
    </citation>
    <scope>NUCLEOTIDE SEQUENCE [LARGE SCALE GENOMIC DNA]</scope>
    <source>
        <strain evidence="2">RhyTen1mFocal</strain>
    </source>
</reference>
<sequence>MEKFNADIQKKYNKFKKQKLRQLVDQNRDSEKKIFGLVSAAMEMFEHEGKRNDNMFEELLFYREKLAEKEKLELEQTKKMKGFSSEVSNLQNLLSQHNEATISVEMPKLQKNEATISIETMKEPPKADNIEEDNASQEEIANQSVCRCISDGHGDQVVRDSISDILRTLIENVLGMRVTFGPQCAEVVHEKSGYAFSLTWSTDGEELVYRVSSLGTLANIALNWMKEEIIFNTKMCPLFFNRICGIIGRA</sequence>
<gene>
    <name evidence="2" type="ORF">LUZ61_001245</name>
</gene>
<evidence type="ECO:0000259" key="1">
    <source>
        <dbReference type="Pfam" id="PF25091"/>
    </source>
</evidence>
<dbReference type="PANTHER" id="PTHR35489:SF2">
    <property type="entry name" value="TITAN9"/>
    <property type="match status" value="1"/>
</dbReference>
<dbReference type="PANTHER" id="PTHR35489">
    <property type="entry name" value="TITAN9"/>
    <property type="match status" value="1"/>
</dbReference>
<name>A0AAD6EQT2_9POAL</name>
<dbReference type="InterPro" id="IPR056708">
    <property type="entry name" value="DUF7806"/>
</dbReference>
<accession>A0AAD6EQT2</accession>
<feature type="domain" description="DUF7806" evidence="1">
    <location>
        <begin position="165"/>
        <end position="247"/>
    </location>
</feature>
<proteinExistence type="predicted"/>
<comment type="caution">
    <text evidence="2">The sequence shown here is derived from an EMBL/GenBank/DDBJ whole genome shotgun (WGS) entry which is preliminary data.</text>
</comment>
<evidence type="ECO:0000313" key="2">
    <source>
        <dbReference type="EMBL" id="KAJ3697540.1"/>
    </source>
</evidence>
<dbReference type="AlphaFoldDB" id="A0AAD6EQT2"/>
<dbReference type="GO" id="GO:0003006">
    <property type="term" value="P:developmental process involved in reproduction"/>
    <property type="evidence" value="ECO:0007669"/>
    <property type="project" value="TreeGrafter"/>
</dbReference>
<keyword evidence="3" id="KW-1185">Reference proteome</keyword>
<dbReference type="EMBL" id="JAMRDG010000001">
    <property type="protein sequence ID" value="KAJ3697540.1"/>
    <property type="molecule type" value="Genomic_DNA"/>
</dbReference>